<dbReference type="Gene3D" id="6.10.140.2220">
    <property type="match status" value="2"/>
</dbReference>
<keyword evidence="2 4" id="KW-0863">Zinc-finger</keyword>
<accession>A0AAD3CW96</accession>
<dbReference type="PROSITE" id="PS50865">
    <property type="entry name" value="ZF_MYND_2"/>
    <property type="match status" value="1"/>
</dbReference>
<reference evidence="6 7" key="1">
    <citation type="journal article" date="2021" name="Sci. Rep.">
        <title>The genome of the diatom Chaetoceros tenuissimus carries an ancient integrated fragment of an extant virus.</title>
        <authorList>
            <person name="Hongo Y."/>
            <person name="Kimura K."/>
            <person name="Takaki Y."/>
            <person name="Yoshida Y."/>
            <person name="Baba S."/>
            <person name="Kobayashi G."/>
            <person name="Nagasaki K."/>
            <person name="Hano T."/>
            <person name="Tomaru Y."/>
        </authorList>
    </citation>
    <scope>NUCLEOTIDE SEQUENCE [LARGE SCALE GENOMIC DNA]</scope>
    <source>
        <strain evidence="6 7">NIES-3715</strain>
    </source>
</reference>
<evidence type="ECO:0000256" key="4">
    <source>
        <dbReference type="PROSITE-ProRule" id="PRU00134"/>
    </source>
</evidence>
<keyword evidence="7" id="KW-1185">Reference proteome</keyword>
<dbReference type="InterPro" id="IPR002893">
    <property type="entry name" value="Znf_MYND"/>
</dbReference>
<name>A0AAD3CW96_9STRA</name>
<gene>
    <name evidence="6" type="ORF">CTEN210_08817</name>
</gene>
<protein>
    <recommendedName>
        <fullName evidence="5">MYND-type domain-containing protein</fullName>
    </recommendedName>
</protein>
<sequence length="472" mass="54066">MATEGKDKPSGPCAACKKDGASRRCIPCRDVGIEIFFCNRDCQVKLWKTHKAVCGKAATTDASKNIPSRKEVKETRKLNRQCQKTATCQNCNKIASETGIKMSVCSKCKAVHYCSRECQVAHWPKHKLTCKQRTKAEDAFKKCANAKETNIRNLLEDWKLKSMMVMTAAMHYALKKTGLKQQPPTKVTCLNVEFNYNCQTFILAEEPYALPICDMPNEEQELIQTKYQECIESIAQNGDNEQHFTQFVLITCKDLGEMYGSFKPLSFPDVTPLDTDMRMLRTFCTEIHLKSDLFQGWNHIRTTNLGNQIIQYLKRTQPYSGFVQNALQLYCNKPRHMTHGILVHLKIGKDIGKIEQFVKYEVMTLDEMKELARTMTGTRQQLEYVIENEMDVHNSPKLLQSRLRYPKNIMMVTGYVDTETRSVFFMDSGLCELIDLGSGSFKTCKRDADYCFNQLQQMVKQMPSGLVKKVSL</sequence>
<evidence type="ECO:0000259" key="5">
    <source>
        <dbReference type="PROSITE" id="PS50865"/>
    </source>
</evidence>
<evidence type="ECO:0000313" key="7">
    <source>
        <dbReference type="Proteomes" id="UP001054902"/>
    </source>
</evidence>
<keyword evidence="1" id="KW-0479">Metal-binding</keyword>
<dbReference type="EMBL" id="BLLK01000045">
    <property type="protein sequence ID" value="GFH52341.1"/>
    <property type="molecule type" value="Genomic_DNA"/>
</dbReference>
<keyword evidence="3" id="KW-0862">Zinc</keyword>
<evidence type="ECO:0000256" key="3">
    <source>
        <dbReference type="ARBA" id="ARBA00022833"/>
    </source>
</evidence>
<evidence type="ECO:0000256" key="2">
    <source>
        <dbReference type="ARBA" id="ARBA00022771"/>
    </source>
</evidence>
<dbReference type="SUPFAM" id="SSF144232">
    <property type="entry name" value="HIT/MYND zinc finger-like"/>
    <property type="match status" value="2"/>
</dbReference>
<dbReference type="AlphaFoldDB" id="A0AAD3CW96"/>
<evidence type="ECO:0000256" key="1">
    <source>
        <dbReference type="ARBA" id="ARBA00022723"/>
    </source>
</evidence>
<dbReference type="Proteomes" id="UP001054902">
    <property type="component" value="Unassembled WGS sequence"/>
</dbReference>
<proteinExistence type="predicted"/>
<organism evidence="6 7">
    <name type="scientific">Chaetoceros tenuissimus</name>
    <dbReference type="NCBI Taxonomy" id="426638"/>
    <lineage>
        <taxon>Eukaryota</taxon>
        <taxon>Sar</taxon>
        <taxon>Stramenopiles</taxon>
        <taxon>Ochrophyta</taxon>
        <taxon>Bacillariophyta</taxon>
        <taxon>Coscinodiscophyceae</taxon>
        <taxon>Chaetocerotophycidae</taxon>
        <taxon>Chaetocerotales</taxon>
        <taxon>Chaetocerotaceae</taxon>
        <taxon>Chaetoceros</taxon>
    </lineage>
</organism>
<dbReference type="Pfam" id="PF01753">
    <property type="entry name" value="zf-MYND"/>
    <property type="match status" value="2"/>
</dbReference>
<dbReference type="GO" id="GO:0008270">
    <property type="term" value="F:zinc ion binding"/>
    <property type="evidence" value="ECO:0007669"/>
    <property type="project" value="UniProtKB-KW"/>
</dbReference>
<feature type="domain" description="MYND-type" evidence="5">
    <location>
        <begin position="88"/>
        <end position="130"/>
    </location>
</feature>
<dbReference type="PROSITE" id="PS01360">
    <property type="entry name" value="ZF_MYND_1"/>
    <property type="match status" value="1"/>
</dbReference>
<comment type="caution">
    <text evidence="6">The sequence shown here is derived from an EMBL/GenBank/DDBJ whole genome shotgun (WGS) entry which is preliminary data.</text>
</comment>
<evidence type="ECO:0000313" key="6">
    <source>
        <dbReference type="EMBL" id="GFH52341.1"/>
    </source>
</evidence>